<sequence>MQTMCDVKRSLFSHIASQGTPEGNDDKGQHAMSASHSYTMCGFHTSA</sequence>
<reference evidence="2" key="1">
    <citation type="submission" date="2015-10" db="EMBL/GenBank/DDBJ databases">
        <authorList>
            <person name="Lehtovirta-Morley L.E."/>
            <person name="Vieille C."/>
        </authorList>
    </citation>
    <scope>NUCLEOTIDE SEQUENCE [LARGE SCALE GENOMIC DNA]</scope>
</reference>
<accession>A0A128A0C9</accession>
<proteinExistence type="predicted"/>
<organism evidence="1 2">
    <name type="scientific">Nitrosotalea devaniterrae</name>
    <dbReference type="NCBI Taxonomy" id="1078905"/>
    <lineage>
        <taxon>Archaea</taxon>
        <taxon>Nitrososphaerota</taxon>
        <taxon>Nitrososphaeria</taxon>
        <taxon>Nitrosotaleales</taxon>
        <taxon>Nitrosotaleaceae</taxon>
        <taxon>Nitrosotalea</taxon>
    </lineage>
</organism>
<name>A0A128A0C9_9ARCH</name>
<dbReference type="Proteomes" id="UP000196239">
    <property type="component" value="Chromosome 1"/>
</dbReference>
<dbReference type="AlphaFoldDB" id="A0A128A0C9"/>
<dbReference type="KEGG" id="ndv:NDEV_0041"/>
<evidence type="ECO:0000313" key="2">
    <source>
        <dbReference type="Proteomes" id="UP000196239"/>
    </source>
</evidence>
<keyword evidence="2" id="KW-1185">Reference proteome</keyword>
<evidence type="ECO:0000313" key="1">
    <source>
        <dbReference type="EMBL" id="CUR50806.1"/>
    </source>
</evidence>
<gene>
    <name evidence="1" type="ORF">NDEV_0041</name>
</gene>
<dbReference type="EMBL" id="LN890280">
    <property type="protein sequence ID" value="CUR50806.1"/>
    <property type="molecule type" value="Genomic_DNA"/>
</dbReference>
<protein>
    <submittedName>
        <fullName evidence="1">Uncharacterized protein</fullName>
    </submittedName>
</protein>